<keyword evidence="5" id="KW-0413">Isomerase</keyword>
<comment type="similarity">
    <text evidence="2">Belongs to the mandelate racemase/muconate lactonizing enzyme family.</text>
</comment>
<dbReference type="EMBL" id="CP134081">
    <property type="protein sequence ID" value="WNC10442.1"/>
    <property type="molecule type" value="Genomic_DNA"/>
</dbReference>
<evidence type="ECO:0000256" key="4">
    <source>
        <dbReference type="ARBA" id="ARBA00022842"/>
    </source>
</evidence>
<protein>
    <submittedName>
        <fullName evidence="7">Mandelate racemase/muconate lactonizing enzyme family protein</fullName>
    </submittedName>
</protein>
<evidence type="ECO:0000259" key="6">
    <source>
        <dbReference type="SMART" id="SM00922"/>
    </source>
</evidence>
<sequence length="367" mass="39922">MKITRLRIYQVDLPLDKPYALSGGRLHYSALDSTIVVVETDQGLFGIGESCPWGASYLPAFALGVRAGLAELAPHLLGCNPLNLNAINQVMDRALPGHPYVKTAVDMACWDILGRYCNLPVHALLGGRMNTELTLQSSIPTATPRQMVADMHQAHADGYRTHSCKIGSGVSADLSRIQILLAERVRGDHLTFDANRAWLPAQAVAVMNAVKDYEVHFEQPCETLEQCQHVRNLTRQPLILDECIHGANDLYRACALNTAQVIGLKIARVGGLTKARHLRDYCIEQGIQMNIEDVGGSQIADTAAMHLAMATPHQYLRASWNACRHHSVVTALGGIHVTRGIARLDDTPGLGLTLCQAALGEAVAIHE</sequence>
<accession>A0AAJ6M0M4</accession>
<dbReference type="GO" id="GO:0016854">
    <property type="term" value="F:racemase and epimerase activity"/>
    <property type="evidence" value="ECO:0007669"/>
    <property type="project" value="UniProtKB-ARBA"/>
</dbReference>
<proteinExistence type="inferred from homology"/>
<dbReference type="RefSeq" id="WP_310792308.1">
    <property type="nucleotide sequence ID" value="NZ_CP134081.1"/>
</dbReference>
<keyword evidence="3" id="KW-0479">Metal-binding</keyword>
<dbReference type="SMART" id="SM00922">
    <property type="entry name" value="MR_MLE"/>
    <property type="match status" value="1"/>
</dbReference>
<evidence type="ECO:0000313" key="7">
    <source>
        <dbReference type="EMBL" id="WNC10442.1"/>
    </source>
</evidence>
<dbReference type="InterPro" id="IPR029065">
    <property type="entry name" value="Enolase_C-like"/>
</dbReference>
<dbReference type="AlphaFoldDB" id="A0AAJ6M0M4"/>
<evidence type="ECO:0000313" key="8">
    <source>
        <dbReference type="Proteomes" id="UP001258207"/>
    </source>
</evidence>
<dbReference type="PANTHER" id="PTHR48073">
    <property type="entry name" value="O-SUCCINYLBENZOATE SYNTHASE-RELATED"/>
    <property type="match status" value="1"/>
</dbReference>
<dbReference type="GO" id="GO:0006518">
    <property type="term" value="P:peptide metabolic process"/>
    <property type="evidence" value="ECO:0007669"/>
    <property type="project" value="UniProtKB-ARBA"/>
</dbReference>
<evidence type="ECO:0000256" key="1">
    <source>
        <dbReference type="ARBA" id="ARBA00001946"/>
    </source>
</evidence>
<dbReference type="Gene3D" id="3.20.20.120">
    <property type="entry name" value="Enolase-like C-terminal domain"/>
    <property type="match status" value="1"/>
</dbReference>
<dbReference type="InterPro" id="IPR036849">
    <property type="entry name" value="Enolase-like_C_sf"/>
</dbReference>
<name>A0AAJ6M0M4_9PSED</name>
<dbReference type="InterPro" id="IPR013341">
    <property type="entry name" value="Mandelate_racemase_N_dom"/>
</dbReference>
<dbReference type="SUPFAM" id="SSF51604">
    <property type="entry name" value="Enolase C-terminal domain-like"/>
    <property type="match status" value="1"/>
</dbReference>
<dbReference type="Proteomes" id="UP001258207">
    <property type="component" value="Chromosome"/>
</dbReference>
<evidence type="ECO:0000256" key="2">
    <source>
        <dbReference type="ARBA" id="ARBA00008031"/>
    </source>
</evidence>
<dbReference type="SUPFAM" id="SSF54826">
    <property type="entry name" value="Enolase N-terminal domain-like"/>
    <property type="match status" value="1"/>
</dbReference>
<evidence type="ECO:0000256" key="3">
    <source>
        <dbReference type="ARBA" id="ARBA00022723"/>
    </source>
</evidence>
<dbReference type="Pfam" id="PF02746">
    <property type="entry name" value="MR_MLE_N"/>
    <property type="match status" value="1"/>
</dbReference>
<dbReference type="Gene3D" id="3.30.390.10">
    <property type="entry name" value="Enolase-like, N-terminal domain"/>
    <property type="match status" value="1"/>
</dbReference>
<dbReference type="PANTHER" id="PTHR48073:SF2">
    <property type="entry name" value="O-SUCCINYLBENZOATE SYNTHASE"/>
    <property type="match status" value="1"/>
</dbReference>
<feature type="domain" description="Mandelate racemase/muconate lactonizing enzyme C-terminal" evidence="6">
    <location>
        <begin position="144"/>
        <end position="237"/>
    </location>
</feature>
<evidence type="ECO:0000256" key="5">
    <source>
        <dbReference type="ARBA" id="ARBA00023235"/>
    </source>
</evidence>
<dbReference type="FunFam" id="3.30.390.10:FF:000009">
    <property type="entry name" value="Hydrophobic dipeptide epimerase"/>
    <property type="match status" value="1"/>
</dbReference>
<reference evidence="7" key="1">
    <citation type="submission" date="2023-09" db="EMBL/GenBank/DDBJ databases">
        <title>First report of Pseudomonas coleopterorum DJ13 causing leaf spot on Rhododendron pulchrum Sweet in China.</title>
        <authorList>
            <person name="Zhang Y."/>
        </authorList>
    </citation>
    <scope>NUCLEOTIDE SEQUENCE</scope>
    <source>
        <strain evidence="7">DJ13</strain>
    </source>
</reference>
<dbReference type="SFLD" id="SFLDS00001">
    <property type="entry name" value="Enolase"/>
    <property type="match status" value="1"/>
</dbReference>
<organism evidence="7 8">
    <name type="scientific">Pseudomonas coleopterorum</name>
    <dbReference type="NCBI Taxonomy" id="1605838"/>
    <lineage>
        <taxon>Bacteria</taxon>
        <taxon>Pseudomonadati</taxon>
        <taxon>Pseudomonadota</taxon>
        <taxon>Gammaproteobacteria</taxon>
        <taxon>Pseudomonadales</taxon>
        <taxon>Pseudomonadaceae</taxon>
        <taxon>Pseudomonas</taxon>
    </lineage>
</organism>
<comment type="cofactor">
    <cofactor evidence="1">
        <name>Mg(2+)</name>
        <dbReference type="ChEBI" id="CHEBI:18420"/>
    </cofactor>
</comment>
<dbReference type="InterPro" id="IPR013342">
    <property type="entry name" value="Mandelate_racemase_C"/>
</dbReference>
<dbReference type="InterPro" id="IPR029017">
    <property type="entry name" value="Enolase-like_N"/>
</dbReference>
<dbReference type="Pfam" id="PF13378">
    <property type="entry name" value="MR_MLE_C"/>
    <property type="match status" value="1"/>
</dbReference>
<dbReference type="GO" id="GO:0046872">
    <property type="term" value="F:metal ion binding"/>
    <property type="evidence" value="ECO:0007669"/>
    <property type="project" value="UniProtKB-KW"/>
</dbReference>
<dbReference type="SFLD" id="SFLDG00180">
    <property type="entry name" value="muconate_cycloisomerase"/>
    <property type="match status" value="1"/>
</dbReference>
<keyword evidence="4" id="KW-0460">Magnesium</keyword>
<gene>
    <name evidence="7" type="ORF">RI108_03160</name>
</gene>